<comment type="similarity">
    <text evidence="2 6">Belongs to the complex I subunit 1 family.</text>
</comment>
<reference evidence="9" key="1">
    <citation type="journal article" date="2013" name="Curr. Biol.">
        <title>Colponemids represent multiple ancient alveolate lineages.</title>
        <authorList>
            <person name="Janouskovec J."/>
            <person name="Tikhonenkov D.V."/>
            <person name="Mikhailov K.V."/>
            <person name="Simdyanov T.G."/>
            <person name="Aleoshin V.V."/>
            <person name="Mylnikov A.P."/>
            <person name="Keeling P.J."/>
        </authorList>
    </citation>
    <scope>NUCLEOTIDE SEQUENCE</scope>
    <source>
        <strain evidence="9">Colp-5</strain>
    </source>
</reference>
<keyword evidence="6" id="KW-0520">NAD</keyword>
<dbReference type="EMBL" id="KF651061">
    <property type="protein sequence ID" value="AHA41674.1"/>
    <property type="molecule type" value="Genomic_DNA"/>
</dbReference>
<dbReference type="AlphaFoldDB" id="V5KV66"/>
<dbReference type="InterPro" id="IPR001694">
    <property type="entry name" value="NADH_UbQ_OxRdtase_su1/FPO"/>
</dbReference>
<keyword evidence="3 6" id="KW-0812">Transmembrane</keyword>
<gene>
    <name evidence="9" type="primary">nad1</name>
</gene>
<accession>V5KV66</accession>
<feature type="transmembrane region" description="Helical" evidence="8">
    <location>
        <begin position="243"/>
        <end position="276"/>
    </location>
</feature>
<keyword evidence="7 9" id="KW-0496">Mitochondrion</keyword>
<dbReference type="GO" id="GO:0003954">
    <property type="term" value="F:NADH dehydrogenase activity"/>
    <property type="evidence" value="ECO:0007669"/>
    <property type="project" value="TreeGrafter"/>
</dbReference>
<dbReference type="PANTHER" id="PTHR11432:SF3">
    <property type="entry name" value="NADH-UBIQUINONE OXIDOREDUCTASE CHAIN 1"/>
    <property type="match status" value="1"/>
</dbReference>
<evidence type="ECO:0000256" key="5">
    <source>
        <dbReference type="ARBA" id="ARBA00023136"/>
    </source>
</evidence>
<feature type="transmembrane region" description="Helical" evidence="8">
    <location>
        <begin position="296"/>
        <end position="317"/>
    </location>
</feature>
<dbReference type="EMBL" id="KF651061">
    <property type="protein sequence ID" value="AHA41645.1"/>
    <property type="molecule type" value="Genomic_DNA"/>
</dbReference>
<feature type="transmembrane region" description="Helical" evidence="8">
    <location>
        <begin position="78"/>
        <end position="102"/>
    </location>
</feature>
<feature type="transmembrane region" description="Helical" evidence="8">
    <location>
        <begin position="114"/>
        <end position="134"/>
    </location>
</feature>
<feature type="transmembrane region" description="Helical" evidence="8">
    <location>
        <begin position="182"/>
        <end position="202"/>
    </location>
</feature>
<organism evidence="9">
    <name type="scientific">Acavomonas peruviana</name>
    <dbReference type="NCBI Taxonomy" id="1542312"/>
    <lineage>
        <taxon>Eukaryota</taxon>
        <taxon>Sar</taxon>
        <taxon>Alveolata</taxon>
        <taxon>Colponemida</taxon>
        <taxon>Acavomonidia</taxon>
        <taxon>Acavomonas</taxon>
    </lineage>
</organism>
<dbReference type="InterPro" id="IPR018086">
    <property type="entry name" value="NADH_UbQ_OxRdtase_su1_CS"/>
</dbReference>
<evidence type="ECO:0000256" key="6">
    <source>
        <dbReference type="RuleBase" id="RU000471"/>
    </source>
</evidence>
<dbReference type="GO" id="GO:0008137">
    <property type="term" value="F:NADH dehydrogenase (ubiquinone) activity"/>
    <property type="evidence" value="ECO:0007669"/>
    <property type="project" value="UniProtKB-EC"/>
</dbReference>
<feature type="transmembrane region" description="Helical" evidence="8">
    <location>
        <begin position="155"/>
        <end position="176"/>
    </location>
</feature>
<evidence type="ECO:0000256" key="8">
    <source>
        <dbReference type="SAM" id="Phobius"/>
    </source>
</evidence>
<reference evidence="9" key="2">
    <citation type="journal article" date="2014" name="PLoS ONE">
        <title>Description of Colponema vietnamica sp.n. and Acavomonas peruviana n. gen. n. sp., two new alveolate phyla (Colponemidia nom. nov. and Acavomonidia nom. nov.) and their contributions to reconstructing the ancestral state of alveolates and eukaryotes.</title>
        <authorList>
            <person name="Tikhonenkov D.V."/>
            <person name="Janouskovec J."/>
            <person name="Mylnikov A.P."/>
            <person name="Mikhailov K.V."/>
            <person name="Simdyanov T.G."/>
            <person name="Aleoshin V.V."/>
            <person name="Keeling P.J."/>
        </authorList>
    </citation>
    <scope>NUCLEOTIDE SEQUENCE</scope>
    <source>
        <strain evidence="9">Colp-5</strain>
    </source>
</reference>
<comment type="catalytic activity">
    <reaction evidence="7">
        <text>a ubiquinone + NADH + 5 H(+)(in) = a ubiquinol + NAD(+) + 4 H(+)(out)</text>
        <dbReference type="Rhea" id="RHEA:29091"/>
        <dbReference type="Rhea" id="RHEA-COMP:9565"/>
        <dbReference type="Rhea" id="RHEA-COMP:9566"/>
        <dbReference type="ChEBI" id="CHEBI:15378"/>
        <dbReference type="ChEBI" id="CHEBI:16389"/>
        <dbReference type="ChEBI" id="CHEBI:17976"/>
        <dbReference type="ChEBI" id="CHEBI:57540"/>
        <dbReference type="ChEBI" id="CHEBI:57945"/>
        <dbReference type="EC" id="7.1.1.2"/>
    </reaction>
</comment>
<dbReference type="EC" id="7.1.1.2" evidence="7"/>
<geneLocation type="mitochondrion" evidence="9"/>
<dbReference type="GO" id="GO:0005743">
    <property type="term" value="C:mitochondrial inner membrane"/>
    <property type="evidence" value="ECO:0007669"/>
    <property type="project" value="UniProtKB-SubCell"/>
</dbReference>
<dbReference type="Pfam" id="PF00146">
    <property type="entry name" value="NADHdh"/>
    <property type="match status" value="1"/>
</dbReference>
<sequence>MVYIVKIVVFKVLFLISVLVPLLLSVAFFTLSERKVLSFMQRRKGPNIVGYLGLLQPIADGVKLFLTENVLGKNINILFFCFSPMFVFMLSLLSWSFVPLSLNSVGVDNNFGFFYIYIISSFSIYGIFIAGWSSNSKYSFLGSVRSTAQMISYELPMGFVLAILALPVGSLNMSTIVLLQQWVWFFIPYLPIFIVFVICFLAETNRPPFDLPEAEGELVAGYFVEYSSIIFALFFLAEYANMVLMSILTVILFFGGWLIIPIGFKIFFFVYFFIWIRATVPRYRYDSLMGIGWKSLIPFCMGFFLFELGFLISFNSLPPPGGFIFIK</sequence>
<keyword evidence="5 8" id="KW-0472">Membrane</keyword>
<feature type="transmembrane region" description="Helical" evidence="8">
    <location>
        <begin position="7"/>
        <end position="28"/>
    </location>
</feature>
<evidence type="ECO:0000256" key="2">
    <source>
        <dbReference type="ARBA" id="ARBA00010535"/>
    </source>
</evidence>
<dbReference type="PANTHER" id="PTHR11432">
    <property type="entry name" value="NADH DEHYDROGENASE SUBUNIT 1"/>
    <property type="match status" value="1"/>
</dbReference>
<evidence type="ECO:0000256" key="1">
    <source>
        <dbReference type="ARBA" id="ARBA00004141"/>
    </source>
</evidence>
<comment type="subcellular location">
    <subcellularLocation>
        <location evidence="1">Membrane</location>
        <topology evidence="1">Multi-pass membrane protein</topology>
    </subcellularLocation>
    <subcellularLocation>
        <location evidence="6">Mitochondrion inner membrane</location>
        <topology evidence="6">Multi-pass membrane protein</topology>
    </subcellularLocation>
</comment>
<name>V5KV66_9ALVE</name>
<keyword evidence="4 8" id="KW-1133">Transmembrane helix</keyword>
<keyword evidence="7" id="KW-0830">Ubiquinone</keyword>
<proteinExistence type="inferred from homology"/>
<dbReference type="HAMAP" id="MF_01350">
    <property type="entry name" value="NDH1_NuoH"/>
    <property type="match status" value="1"/>
</dbReference>
<evidence type="ECO:0000256" key="4">
    <source>
        <dbReference type="ARBA" id="ARBA00022989"/>
    </source>
</evidence>
<dbReference type="GO" id="GO:0009060">
    <property type="term" value="P:aerobic respiration"/>
    <property type="evidence" value="ECO:0007669"/>
    <property type="project" value="TreeGrafter"/>
</dbReference>
<evidence type="ECO:0000256" key="3">
    <source>
        <dbReference type="ARBA" id="ARBA00022692"/>
    </source>
</evidence>
<evidence type="ECO:0000313" key="9">
    <source>
        <dbReference type="EMBL" id="AHA41645.1"/>
    </source>
</evidence>
<protein>
    <recommendedName>
        <fullName evidence="7">NADH-ubiquinone oxidoreductase chain 1</fullName>
        <ecNumber evidence="7">7.1.1.2</ecNumber>
    </recommendedName>
</protein>
<dbReference type="PROSITE" id="PS00668">
    <property type="entry name" value="COMPLEX1_ND1_2"/>
    <property type="match status" value="1"/>
</dbReference>
<evidence type="ECO:0000256" key="7">
    <source>
        <dbReference type="RuleBase" id="RU000473"/>
    </source>
</evidence>
<feature type="transmembrane region" description="Helical" evidence="8">
    <location>
        <begin position="214"/>
        <end position="237"/>
    </location>
</feature>